<dbReference type="InterPro" id="IPR006073">
    <property type="entry name" value="GTP-bd"/>
</dbReference>
<feature type="domain" description="G" evidence="2">
    <location>
        <begin position="185"/>
        <end position="227"/>
    </location>
</feature>
<dbReference type="Pfam" id="PF01926">
    <property type="entry name" value="MMR_HSR1"/>
    <property type="match status" value="1"/>
</dbReference>
<feature type="region of interest" description="Disordered" evidence="1">
    <location>
        <begin position="131"/>
        <end position="152"/>
    </location>
</feature>
<dbReference type="SUPFAM" id="SSF52540">
    <property type="entry name" value="P-loop containing nucleoside triphosphate hydrolases"/>
    <property type="match status" value="1"/>
</dbReference>
<dbReference type="InterPro" id="IPR027417">
    <property type="entry name" value="P-loop_NTPase"/>
</dbReference>
<dbReference type="Proteomes" id="UP000663856">
    <property type="component" value="Unassembled WGS sequence"/>
</dbReference>
<organism evidence="3 4">
    <name type="scientific">Rotaria magnacalcarata</name>
    <dbReference type="NCBI Taxonomy" id="392030"/>
    <lineage>
        <taxon>Eukaryota</taxon>
        <taxon>Metazoa</taxon>
        <taxon>Spiralia</taxon>
        <taxon>Gnathifera</taxon>
        <taxon>Rotifera</taxon>
        <taxon>Eurotatoria</taxon>
        <taxon>Bdelloidea</taxon>
        <taxon>Philodinida</taxon>
        <taxon>Philodinidae</taxon>
        <taxon>Rotaria</taxon>
    </lineage>
</organism>
<evidence type="ECO:0000259" key="2">
    <source>
        <dbReference type="Pfam" id="PF01926"/>
    </source>
</evidence>
<accession>A0A816RKK7</accession>
<dbReference type="GO" id="GO:0005525">
    <property type="term" value="F:GTP binding"/>
    <property type="evidence" value="ECO:0007669"/>
    <property type="project" value="InterPro"/>
</dbReference>
<proteinExistence type="predicted"/>
<evidence type="ECO:0000313" key="4">
    <source>
        <dbReference type="Proteomes" id="UP000663856"/>
    </source>
</evidence>
<evidence type="ECO:0000256" key="1">
    <source>
        <dbReference type="SAM" id="MobiDB-lite"/>
    </source>
</evidence>
<evidence type="ECO:0000313" key="3">
    <source>
        <dbReference type="EMBL" id="CAF2073614.1"/>
    </source>
</evidence>
<sequence>MESAICSIQVHVRRTGEMVTVNVEPSKTTYEEILREICRRINEREPSHYYLALNYEVQLENDDMFQLEQENNRFQLIMRARWLLEYLTEKEHLRNLQIQKKMTMNASPSTLSHVIANSNDDANNISIVNERPDHSVANSNSTVSSPDNENNQSISRDVVHAAVQQIPRQGIQNYLHQVVGKTYDIMLMGLSEVGKSTLINPILKKEVTRTHAERNSCTQESSSYEYEESYITEAEDKTTKISTSSIRI</sequence>
<dbReference type="EMBL" id="CAJNRF010005729">
    <property type="protein sequence ID" value="CAF2073614.1"/>
    <property type="molecule type" value="Genomic_DNA"/>
</dbReference>
<protein>
    <recommendedName>
        <fullName evidence="2">G domain-containing protein</fullName>
    </recommendedName>
</protein>
<gene>
    <name evidence="3" type="ORF">WKI299_LOCUS14654</name>
</gene>
<feature type="compositionally biased region" description="Polar residues" evidence="1">
    <location>
        <begin position="136"/>
        <end position="152"/>
    </location>
</feature>
<dbReference type="Gene3D" id="3.40.50.300">
    <property type="entry name" value="P-loop containing nucleotide triphosphate hydrolases"/>
    <property type="match status" value="1"/>
</dbReference>
<name>A0A816RKK7_9BILA</name>
<reference evidence="3" key="1">
    <citation type="submission" date="2021-02" db="EMBL/GenBank/DDBJ databases">
        <authorList>
            <person name="Nowell W R."/>
        </authorList>
    </citation>
    <scope>NUCLEOTIDE SEQUENCE</scope>
</reference>
<dbReference type="AlphaFoldDB" id="A0A816RKK7"/>
<comment type="caution">
    <text evidence="3">The sequence shown here is derived from an EMBL/GenBank/DDBJ whole genome shotgun (WGS) entry which is preliminary data.</text>
</comment>